<evidence type="ECO:0000256" key="1">
    <source>
        <dbReference type="ARBA" id="ARBA00022574"/>
    </source>
</evidence>
<dbReference type="PROSITE" id="PS50082">
    <property type="entry name" value="WD_REPEATS_2"/>
    <property type="match status" value="4"/>
</dbReference>
<dbReference type="SUPFAM" id="SSF50978">
    <property type="entry name" value="WD40 repeat-like"/>
    <property type="match status" value="1"/>
</dbReference>
<dbReference type="SMART" id="SM00320">
    <property type="entry name" value="WD40"/>
    <property type="match status" value="6"/>
</dbReference>
<comment type="caution">
    <text evidence="5">The sequence shown here is derived from an EMBL/GenBank/DDBJ whole genome shotgun (WGS) entry which is preliminary data.</text>
</comment>
<dbReference type="HOGENOM" id="CLU_000288_57_1_1"/>
<dbReference type="PRINTS" id="PR00320">
    <property type="entry name" value="GPROTEINBRPT"/>
</dbReference>
<dbReference type="InterPro" id="IPR019775">
    <property type="entry name" value="WD40_repeat_CS"/>
</dbReference>
<dbReference type="InterPro" id="IPR015943">
    <property type="entry name" value="WD40/YVTN_repeat-like_dom_sf"/>
</dbReference>
<protein>
    <submittedName>
        <fullName evidence="5">Chromatin binding protein</fullName>
    </submittedName>
</protein>
<dbReference type="Pfam" id="PF25175">
    <property type="entry name" value="Beta-prop_WDR5"/>
    <property type="match status" value="1"/>
</dbReference>
<feature type="repeat" description="WD" evidence="3">
    <location>
        <begin position="102"/>
        <end position="143"/>
    </location>
</feature>
<feature type="domain" description="WDR5-like beta-propeller" evidence="4">
    <location>
        <begin position="12"/>
        <end position="328"/>
    </location>
</feature>
<dbReference type="AlphaFoldDB" id="J6ET57"/>
<dbReference type="InterPro" id="IPR059122">
    <property type="entry name" value="Beta-prop_WDR5-like"/>
</dbReference>
<dbReference type="GO" id="GO:0016251">
    <property type="term" value="F:RNA polymerase II general transcription initiation factor activity"/>
    <property type="evidence" value="ECO:0007669"/>
    <property type="project" value="TreeGrafter"/>
</dbReference>
<dbReference type="VEuPathDB" id="FungiDB:A1Q1_03324"/>
<keyword evidence="1 3" id="KW-0853">WD repeat</keyword>
<dbReference type="InterPro" id="IPR020472">
    <property type="entry name" value="WD40_PAC1"/>
</dbReference>
<proteinExistence type="predicted"/>
<dbReference type="Proteomes" id="UP000002748">
    <property type="component" value="Unassembled WGS sequence"/>
</dbReference>
<organism evidence="5 6">
    <name type="scientific">Trichosporon asahii var. asahii (strain ATCC 90039 / CBS 2479 / JCM 2466 / KCTC 7840 / NBRC 103889/ NCYC 2677 / UAMH 7654)</name>
    <name type="common">Yeast</name>
    <dbReference type="NCBI Taxonomy" id="1186058"/>
    <lineage>
        <taxon>Eukaryota</taxon>
        <taxon>Fungi</taxon>
        <taxon>Dikarya</taxon>
        <taxon>Basidiomycota</taxon>
        <taxon>Agaricomycotina</taxon>
        <taxon>Tremellomycetes</taxon>
        <taxon>Trichosporonales</taxon>
        <taxon>Trichosporonaceae</taxon>
        <taxon>Trichosporon</taxon>
    </lineage>
</organism>
<dbReference type="Gene3D" id="2.130.10.10">
    <property type="entry name" value="YVTN repeat-like/Quinoprotein amine dehydrogenase"/>
    <property type="match status" value="1"/>
</dbReference>
<feature type="repeat" description="WD" evidence="3">
    <location>
        <begin position="55"/>
        <end position="87"/>
    </location>
</feature>
<dbReference type="PROSITE" id="PS00678">
    <property type="entry name" value="WD_REPEATS_1"/>
    <property type="match status" value="3"/>
</dbReference>
<dbReference type="GeneID" id="25986837"/>
<name>J6ET57_TRIAS</name>
<gene>
    <name evidence="5" type="ORF">A1Q1_03324</name>
</gene>
<feature type="repeat" description="WD" evidence="3">
    <location>
        <begin position="144"/>
        <end position="185"/>
    </location>
</feature>
<reference evidence="5 6" key="1">
    <citation type="journal article" date="2012" name="Eukaryot. Cell">
        <title>Draft genome sequence of CBS 2479, the standard type strain of Trichosporon asahii.</title>
        <authorList>
            <person name="Yang R.Y."/>
            <person name="Li H.T."/>
            <person name="Zhu H."/>
            <person name="Zhou G.P."/>
            <person name="Wang M."/>
            <person name="Wang L."/>
        </authorList>
    </citation>
    <scope>NUCLEOTIDE SEQUENCE [LARGE SCALE GENOMIC DNA]</scope>
    <source>
        <strain evidence="6">ATCC 90039 / CBS 2479 / JCM 2466 / KCTC 7840 / NCYC 2677 / UAMH 7654</strain>
    </source>
</reference>
<evidence type="ECO:0000256" key="2">
    <source>
        <dbReference type="ARBA" id="ARBA00022737"/>
    </source>
</evidence>
<dbReference type="PANTHER" id="PTHR19879">
    <property type="entry name" value="TRANSCRIPTION INITIATION FACTOR TFIID"/>
    <property type="match status" value="1"/>
</dbReference>
<sequence length="329" mass="35722">MTVEPSFKEHATLNGHSRSVTSLRFSPDGKTLVSAGADGFVHTWDAESGAHQRSLRAHRTGINELDLSPDGLYLATASDDTSVRVFSCDPVVSDRSEPLRTLTGHTAPVLCCAWGPRGNLIATGSFDESAIVWDVRRGTALRSFPAHAEAIWTIGWDSEGSLVLTGSADGLIRLWDITTAQCLRTLDNETNSPVGSARFTPSSFFILSATLSSTIRIYSLYNSKVLKTFRDADYVSERYPSPALVFAAHAEETMEVTEVTEVREEERAACVIAGSEKGCAVIWDLQDRRVLQTLKGHNTPVVAVAVDPSGKRVATGSIEPEATIKLWQL</sequence>
<dbReference type="CDD" id="cd00200">
    <property type="entry name" value="WD40"/>
    <property type="match status" value="1"/>
</dbReference>
<dbReference type="GO" id="GO:0005669">
    <property type="term" value="C:transcription factor TFIID complex"/>
    <property type="evidence" value="ECO:0007669"/>
    <property type="project" value="TreeGrafter"/>
</dbReference>
<keyword evidence="2" id="KW-0677">Repeat</keyword>
<dbReference type="PROSITE" id="PS50294">
    <property type="entry name" value="WD_REPEATS_REGION"/>
    <property type="match status" value="4"/>
</dbReference>
<evidence type="ECO:0000313" key="5">
    <source>
        <dbReference type="EMBL" id="EJT47749.1"/>
    </source>
</evidence>
<dbReference type="OrthoDB" id="674604at2759"/>
<feature type="repeat" description="WD" evidence="3">
    <location>
        <begin position="13"/>
        <end position="54"/>
    </location>
</feature>
<dbReference type="PANTHER" id="PTHR19879:SF9">
    <property type="entry name" value="TRANSCRIPTION INITIATION FACTOR TFIID SUBUNIT 5"/>
    <property type="match status" value="1"/>
</dbReference>
<evidence type="ECO:0000259" key="4">
    <source>
        <dbReference type="Pfam" id="PF25175"/>
    </source>
</evidence>
<dbReference type="KEGG" id="tasa:A1Q1_03324"/>
<evidence type="ECO:0000313" key="6">
    <source>
        <dbReference type="Proteomes" id="UP000002748"/>
    </source>
</evidence>
<dbReference type="GO" id="GO:0006367">
    <property type="term" value="P:transcription initiation at RNA polymerase II promoter"/>
    <property type="evidence" value="ECO:0007669"/>
    <property type="project" value="TreeGrafter"/>
</dbReference>
<dbReference type="InterPro" id="IPR001680">
    <property type="entry name" value="WD40_rpt"/>
</dbReference>
<accession>J6ET57</accession>
<dbReference type="InterPro" id="IPR036322">
    <property type="entry name" value="WD40_repeat_dom_sf"/>
</dbReference>
<evidence type="ECO:0000256" key="3">
    <source>
        <dbReference type="PROSITE-ProRule" id="PRU00221"/>
    </source>
</evidence>
<dbReference type="RefSeq" id="XP_014178631.1">
    <property type="nucleotide sequence ID" value="XM_014323156.1"/>
</dbReference>
<dbReference type="EMBL" id="ALBS01000229">
    <property type="protein sequence ID" value="EJT47749.1"/>
    <property type="molecule type" value="Genomic_DNA"/>
</dbReference>